<sequence>MAPGPHGCHVACDGGRELVAQCRGRSPHKGISSETRLEFTLKTEVFQLCFERLRTQWHAKGQVNQGEIGLSTSVPRMLVARSAGPHHLDKA</sequence>
<dbReference type="Proteomes" id="UP001157502">
    <property type="component" value="Chromosome 20"/>
</dbReference>
<protein>
    <submittedName>
        <fullName evidence="1">Uncharacterized protein</fullName>
    </submittedName>
</protein>
<organism evidence="1 2">
    <name type="scientific">Dallia pectoralis</name>
    <name type="common">Alaska blackfish</name>
    <dbReference type="NCBI Taxonomy" id="75939"/>
    <lineage>
        <taxon>Eukaryota</taxon>
        <taxon>Metazoa</taxon>
        <taxon>Chordata</taxon>
        <taxon>Craniata</taxon>
        <taxon>Vertebrata</taxon>
        <taxon>Euteleostomi</taxon>
        <taxon>Actinopterygii</taxon>
        <taxon>Neopterygii</taxon>
        <taxon>Teleostei</taxon>
        <taxon>Protacanthopterygii</taxon>
        <taxon>Esociformes</taxon>
        <taxon>Umbridae</taxon>
        <taxon>Dallia</taxon>
    </lineage>
</organism>
<keyword evidence="2" id="KW-1185">Reference proteome</keyword>
<evidence type="ECO:0000313" key="1">
    <source>
        <dbReference type="EMBL" id="KAJ7996333.1"/>
    </source>
</evidence>
<accession>A0ACC2FYH6</accession>
<dbReference type="EMBL" id="CM055747">
    <property type="protein sequence ID" value="KAJ7996333.1"/>
    <property type="molecule type" value="Genomic_DNA"/>
</dbReference>
<comment type="caution">
    <text evidence="1">The sequence shown here is derived from an EMBL/GenBank/DDBJ whole genome shotgun (WGS) entry which is preliminary data.</text>
</comment>
<gene>
    <name evidence="1" type="ORF">DPEC_G00236010</name>
</gene>
<name>A0ACC2FYH6_DALPE</name>
<proteinExistence type="predicted"/>
<evidence type="ECO:0000313" key="2">
    <source>
        <dbReference type="Proteomes" id="UP001157502"/>
    </source>
</evidence>
<reference evidence="1" key="1">
    <citation type="submission" date="2021-05" db="EMBL/GenBank/DDBJ databases">
        <authorList>
            <person name="Pan Q."/>
            <person name="Jouanno E."/>
            <person name="Zahm M."/>
            <person name="Klopp C."/>
            <person name="Cabau C."/>
            <person name="Louis A."/>
            <person name="Berthelot C."/>
            <person name="Parey E."/>
            <person name="Roest Crollius H."/>
            <person name="Montfort J."/>
            <person name="Robinson-Rechavi M."/>
            <person name="Bouchez O."/>
            <person name="Lampietro C."/>
            <person name="Lopez Roques C."/>
            <person name="Donnadieu C."/>
            <person name="Postlethwait J."/>
            <person name="Bobe J."/>
            <person name="Dillon D."/>
            <person name="Chandos A."/>
            <person name="von Hippel F."/>
            <person name="Guiguen Y."/>
        </authorList>
    </citation>
    <scope>NUCLEOTIDE SEQUENCE</scope>
    <source>
        <strain evidence="1">YG-Jan2019</strain>
    </source>
</reference>